<dbReference type="AlphaFoldDB" id="A0AAV2DK00"/>
<feature type="signal peptide" evidence="4">
    <location>
        <begin position="1"/>
        <end position="25"/>
    </location>
</feature>
<dbReference type="PROSITE" id="PS00107">
    <property type="entry name" value="PROTEIN_KINASE_ATP"/>
    <property type="match status" value="1"/>
</dbReference>
<feature type="region of interest" description="Disordered" evidence="2">
    <location>
        <begin position="651"/>
        <end position="683"/>
    </location>
</feature>
<dbReference type="Gene3D" id="3.80.10.10">
    <property type="entry name" value="Ribonuclease Inhibitor"/>
    <property type="match status" value="1"/>
</dbReference>
<keyword evidence="3" id="KW-1133">Transmembrane helix</keyword>
<accession>A0AAV2DK00</accession>
<dbReference type="GO" id="GO:0004672">
    <property type="term" value="F:protein kinase activity"/>
    <property type="evidence" value="ECO:0007669"/>
    <property type="project" value="InterPro"/>
</dbReference>
<keyword evidence="3" id="KW-0472">Membrane</keyword>
<evidence type="ECO:0000256" key="4">
    <source>
        <dbReference type="SAM" id="SignalP"/>
    </source>
</evidence>
<dbReference type="SUPFAM" id="SSF56112">
    <property type="entry name" value="Protein kinase-like (PK-like)"/>
    <property type="match status" value="1"/>
</dbReference>
<proteinExistence type="predicted"/>
<name>A0AAV2DK00_9ROSI</name>
<sequence length="683" mass="74840">MTRFRLTPPPLLLLLLPLLIFSATSQQTIEQNLERDAIFQLKASLNNSFLNTNWTGPQCPSDDFPDKWSGIDCNVDGRVTGISLPSMGLAGPLISRASFLAFSELTTLVLRNNSLTGRIMDFSSNQKIQQIDLSHNRLHGPIPVSMVRLLSLQSLLLQNNFLTGTIPAFNQSTLSSFNVSNNDIAETIPATERLKSFGADSFANNPKLCGPQASHPCVSVTENETAGGGASTGSKKGSSQMSSFVIMFLLFDIAGLIAVILLFALYCKKARRLERMYQKDSTEKGTPVSTSFESESTVEIHHREPDDHHPKIEPAAAAVEVEVEKGEKLVVGTPMRSEKGKLVFLQGGEEEEARFQLTDLLQASAEGLGKGTFGNTYRAKMEGGSVRSVVVKRLRDLRPLTGEELTKQLHFIGDQNHSNLLPPLAYYISQDEKLLVSRFAENGNLFNRIHGGRGTKDRIPFRWSARLTVAQGVARGMAYLHRNTTTKAAAESGGIPHGNLTSTNVLLDENERALVADYGFIPLLAVPIAHQAMICYRSPEYQNSKKVSRKTDVWSYGGLLLELLTGRVSTYSAEKNGSGGGGGGRVDLWNWVYRAVREEWTCEVLDAEIGVQRNGVPGMLKLLQLAMRCCEKSPEKRPEMAEVLKEVEGIKAVGESEDEEDLSMEQSLEDESISTTTTSANGG</sequence>
<organism evidence="6 7">
    <name type="scientific">Linum trigynum</name>
    <dbReference type="NCBI Taxonomy" id="586398"/>
    <lineage>
        <taxon>Eukaryota</taxon>
        <taxon>Viridiplantae</taxon>
        <taxon>Streptophyta</taxon>
        <taxon>Embryophyta</taxon>
        <taxon>Tracheophyta</taxon>
        <taxon>Spermatophyta</taxon>
        <taxon>Magnoliopsida</taxon>
        <taxon>eudicotyledons</taxon>
        <taxon>Gunneridae</taxon>
        <taxon>Pentapetalae</taxon>
        <taxon>rosids</taxon>
        <taxon>fabids</taxon>
        <taxon>Malpighiales</taxon>
        <taxon>Linaceae</taxon>
        <taxon>Linum</taxon>
    </lineage>
</organism>
<feature type="compositionally biased region" description="Acidic residues" evidence="2">
    <location>
        <begin position="655"/>
        <end position="672"/>
    </location>
</feature>
<dbReference type="InterPro" id="IPR000719">
    <property type="entry name" value="Prot_kinase_dom"/>
</dbReference>
<evidence type="ECO:0000256" key="2">
    <source>
        <dbReference type="SAM" id="MobiDB-lite"/>
    </source>
</evidence>
<dbReference type="EMBL" id="OZ034816">
    <property type="protein sequence ID" value="CAL1374240.1"/>
    <property type="molecule type" value="Genomic_DNA"/>
</dbReference>
<dbReference type="InterPro" id="IPR046959">
    <property type="entry name" value="PRK1-6/SRF4-like"/>
</dbReference>
<dbReference type="SUPFAM" id="SSF52058">
    <property type="entry name" value="L domain-like"/>
    <property type="match status" value="1"/>
</dbReference>
<evidence type="ECO:0000256" key="3">
    <source>
        <dbReference type="SAM" id="Phobius"/>
    </source>
</evidence>
<feature type="compositionally biased region" description="Polar residues" evidence="2">
    <location>
        <begin position="673"/>
        <end position="683"/>
    </location>
</feature>
<feature type="domain" description="Protein kinase" evidence="5">
    <location>
        <begin position="362"/>
        <end position="650"/>
    </location>
</feature>
<evidence type="ECO:0000256" key="1">
    <source>
        <dbReference type="PROSITE-ProRule" id="PRU10141"/>
    </source>
</evidence>
<dbReference type="InterPro" id="IPR011009">
    <property type="entry name" value="Kinase-like_dom_sf"/>
</dbReference>
<keyword evidence="1" id="KW-0067">ATP-binding</keyword>
<dbReference type="InterPro" id="IPR001245">
    <property type="entry name" value="Ser-Thr/Tyr_kinase_cat_dom"/>
</dbReference>
<reference evidence="6 7" key="1">
    <citation type="submission" date="2024-04" db="EMBL/GenBank/DDBJ databases">
        <authorList>
            <person name="Fracassetti M."/>
        </authorList>
    </citation>
    <scope>NUCLEOTIDE SEQUENCE [LARGE SCALE GENOMIC DNA]</scope>
</reference>
<dbReference type="PANTHER" id="PTHR48007:SF43">
    <property type="entry name" value="POLLEN RECEPTOR-LIKE KINASE 4"/>
    <property type="match status" value="1"/>
</dbReference>
<evidence type="ECO:0000313" key="7">
    <source>
        <dbReference type="Proteomes" id="UP001497516"/>
    </source>
</evidence>
<keyword evidence="4" id="KW-0732">Signal</keyword>
<dbReference type="GO" id="GO:0005524">
    <property type="term" value="F:ATP binding"/>
    <property type="evidence" value="ECO:0007669"/>
    <property type="project" value="UniProtKB-UniRule"/>
</dbReference>
<dbReference type="Gene3D" id="1.10.510.10">
    <property type="entry name" value="Transferase(Phosphotransferase) domain 1"/>
    <property type="match status" value="1"/>
</dbReference>
<dbReference type="Gene3D" id="3.30.200.20">
    <property type="entry name" value="Phosphorylase Kinase, domain 1"/>
    <property type="match status" value="1"/>
</dbReference>
<gene>
    <name evidence="6" type="ORF">LTRI10_LOCUS16118</name>
</gene>
<keyword evidence="7" id="KW-1185">Reference proteome</keyword>
<dbReference type="PANTHER" id="PTHR48007">
    <property type="entry name" value="LEUCINE-RICH REPEAT RECEPTOR-LIKE PROTEIN KINASE PXC1"/>
    <property type="match status" value="1"/>
</dbReference>
<dbReference type="PROSITE" id="PS50011">
    <property type="entry name" value="PROTEIN_KINASE_DOM"/>
    <property type="match status" value="1"/>
</dbReference>
<dbReference type="InterPro" id="IPR017441">
    <property type="entry name" value="Protein_kinase_ATP_BS"/>
</dbReference>
<evidence type="ECO:0000313" key="6">
    <source>
        <dbReference type="EMBL" id="CAL1374240.1"/>
    </source>
</evidence>
<dbReference type="Proteomes" id="UP001497516">
    <property type="component" value="Chromosome 3"/>
</dbReference>
<dbReference type="Pfam" id="PF07714">
    <property type="entry name" value="PK_Tyr_Ser-Thr"/>
    <property type="match status" value="1"/>
</dbReference>
<feature type="binding site" evidence="1">
    <location>
        <position position="392"/>
    </location>
    <ligand>
        <name>ATP</name>
        <dbReference type="ChEBI" id="CHEBI:30616"/>
    </ligand>
</feature>
<feature type="chain" id="PRO_5043886686" description="Protein kinase domain-containing protein" evidence="4">
    <location>
        <begin position="26"/>
        <end position="683"/>
    </location>
</feature>
<protein>
    <recommendedName>
        <fullName evidence="5">Protein kinase domain-containing protein</fullName>
    </recommendedName>
</protein>
<feature type="transmembrane region" description="Helical" evidence="3">
    <location>
        <begin position="244"/>
        <end position="267"/>
    </location>
</feature>
<keyword evidence="1" id="KW-0547">Nucleotide-binding</keyword>
<evidence type="ECO:0000259" key="5">
    <source>
        <dbReference type="PROSITE" id="PS50011"/>
    </source>
</evidence>
<dbReference type="InterPro" id="IPR032675">
    <property type="entry name" value="LRR_dom_sf"/>
</dbReference>
<keyword evidence="3" id="KW-0812">Transmembrane</keyword>